<gene>
    <name evidence="1" type="ORF">OVA965_LOCUS42116</name>
    <name evidence="2" type="ORF">TMI583_LOCUS43916</name>
</gene>
<evidence type="ECO:0008006" key="4">
    <source>
        <dbReference type="Google" id="ProtNLM"/>
    </source>
</evidence>
<organism evidence="2 3">
    <name type="scientific">Didymodactylos carnosus</name>
    <dbReference type="NCBI Taxonomy" id="1234261"/>
    <lineage>
        <taxon>Eukaryota</taxon>
        <taxon>Metazoa</taxon>
        <taxon>Spiralia</taxon>
        <taxon>Gnathifera</taxon>
        <taxon>Rotifera</taxon>
        <taxon>Eurotatoria</taxon>
        <taxon>Bdelloidea</taxon>
        <taxon>Philodinida</taxon>
        <taxon>Philodinidae</taxon>
        <taxon>Didymodactylos</taxon>
    </lineage>
</organism>
<accession>A0A8S2VQ52</accession>
<reference evidence="2" key="1">
    <citation type="submission" date="2021-02" db="EMBL/GenBank/DDBJ databases">
        <authorList>
            <person name="Nowell W R."/>
        </authorList>
    </citation>
    <scope>NUCLEOTIDE SEQUENCE</scope>
</reference>
<comment type="caution">
    <text evidence="2">The sequence shown here is derived from an EMBL/GenBank/DDBJ whole genome shotgun (WGS) entry which is preliminary data.</text>
</comment>
<dbReference type="EMBL" id="CAJNOK010050690">
    <property type="protein sequence ID" value="CAF1601387.1"/>
    <property type="molecule type" value="Genomic_DNA"/>
</dbReference>
<evidence type="ECO:0000313" key="2">
    <source>
        <dbReference type="EMBL" id="CAF4409781.1"/>
    </source>
</evidence>
<dbReference type="Proteomes" id="UP000677228">
    <property type="component" value="Unassembled WGS sequence"/>
</dbReference>
<proteinExistence type="predicted"/>
<dbReference type="EMBL" id="CAJOBA010074448">
    <property type="protein sequence ID" value="CAF4409781.1"/>
    <property type="molecule type" value="Genomic_DNA"/>
</dbReference>
<sequence>MLELQNTIIFMSDGQAEYPEEELETLKTQHGRIILQFWTVTLGEKDMTVLEKINTKMNGEYRNITNSEDIIQTYAKIAIS</sequence>
<dbReference type="InterPro" id="IPR036465">
    <property type="entry name" value="vWFA_dom_sf"/>
</dbReference>
<dbReference type="Gene3D" id="3.40.50.410">
    <property type="entry name" value="von Willebrand factor, type A domain"/>
    <property type="match status" value="1"/>
</dbReference>
<dbReference type="Proteomes" id="UP000682733">
    <property type="component" value="Unassembled WGS sequence"/>
</dbReference>
<protein>
    <recommendedName>
        <fullName evidence="4">VWFA domain-containing protein</fullName>
    </recommendedName>
</protein>
<name>A0A8S2VQ52_9BILA</name>
<evidence type="ECO:0000313" key="3">
    <source>
        <dbReference type="Proteomes" id="UP000682733"/>
    </source>
</evidence>
<dbReference type="AlphaFoldDB" id="A0A8S2VQ52"/>
<evidence type="ECO:0000313" key="1">
    <source>
        <dbReference type="EMBL" id="CAF1601387.1"/>
    </source>
</evidence>